<dbReference type="PANTHER" id="PTHR12286">
    <property type="entry name" value="SACCHAROPINE DEHYDROGENASE-LIKE OXIDOREDUCTASE"/>
    <property type="match status" value="1"/>
</dbReference>
<comment type="caution">
    <text evidence="2">The sequence shown here is derived from an EMBL/GenBank/DDBJ whole genome shotgun (WGS) entry which is preliminary data.</text>
</comment>
<accession>A0ABV6C3V5</accession>
<dbReference type="EMBL" id="JBHLYQ010000094">
    <property type="protein sequence ID" value="MFC0082371.1"/>
    <property type="molecule type" value="Genomic_DNA"/>
</dbReference>
<dbReference type="Proteomes" id="UP001589788">
    <property type="component" value="Unassembled WGS sequence"/>
</dbReference>
<feature type="domain" description="Saccharopine dehydrogenase NADP binding" evidence="1">
    <location>
        <begin position="12"/>
        <end position="135"/>
    </location>
</feature>
<name>A0ABV6C3V5_9ACTN</name>
<evidence type="ECO:0000313" key="3">
    <source>
        <dbReference type="Proteomes" id="UP001589788"/>
    </source>
</evidence>
<dbReference type="SUPFAM" id="SSF51735">
    <property type="entry name" value="NAD(P)-binding Rossmann-fold domains"/>
    <property type="match status" value="1"/>
</dbReference>
<reference evidence="2 3" key="1">
    <citation type="submission" date="2024-09" db="EMBL/GenBank/DDBJ databases">
        <authorList>
            <person name="Sun Q."/>
            <person name="Mori K."/>
        </authorList>
    </citation>
    <scope>NUCLEOTIDE SEQUENCE [LARGE SCALE GENOMIC DNA]</scope>
    <source>
        <strain evidence="2 3">JCM 15389</strain>
    </source>
</reference>
<dbReference type="PANTHER" id="PTHR12286:SF5">
    <property type="entry name" value="SACCHAROPINE DEHYDROGENASE-LIKE OXIDOREDUCTASE"/>
    <property type="match status" value="1"/>
</dbReference>
<proteinExistence type="predicted"/>
<dbReference type="Gene3D" id="3.40.50.720">
    <property type="entry name" value="NAD(P)-binding Rossmann-like Domain"/>
    <property type="match status" value="1"/>
</dbReference>
<protein>
    <submittedName>
        <fullName evidence="2">Saccharopine dehydrogenase family protein</fullName>
    </submittedName>
</protein>
<keyword evidence="3" id="KW-1185">Reference proteome</keyword>
<evidence type="ECO:0000259" key="1">
    <source>
        <dbReference type="Pfam" id="PF03435"/>
    </source>
</evidence>
<dbReference type="Pfam" id="PF03435">
    <property type="entry name" value="Sacchrp_dh_NADP"/>
    <property type="match status" value="1"/>
</dbReference>
<dbReference type="RefSeq" id="WP_377789936.1">
    <property type="nucleotide sequence ID" value="NZ_JBHLYQ010000094.1"/>
</dbReference>
<dbReference type="InterPro" id="IPR036291">
    <property type="entry name" value="NAD(P)-bd_dom_sf"/>
</dbReference>
<organism evidence="2 3">
    <name type="scientific">Aciditerrimonas ferrireducens</name>
    <dbReference type="NCBI Taxonomy" id="667306"/>
    <lineage>
        <taxon>Bacteria</taxon>
        <taxon>Bacillati</taxon>
        <taxon>Actinomycetota</taxon>
        <taxon>Acidimicrobiia</taxon>
        <taxon>Acidimicrobiales</taxon>
        <taxon>Acidimicrobiaceae</taxon>
        <taxon>Aciditerrimonas</taxon>
    </lineage>
</organism>
<dbReference type="InterPro" id="IPR051276">
    <property type="entry name" value="Saccharopine_DH-like_oxidrdct"/>
</dbReference>
<dbReference type="InterPro" id="IPR005097">
    <property type="entry name" value="Sacchrp_dh_NADP-bd"/>
</dbReference>
<gene>
    <name evidence="2" type="ORF">ACFFRE_09470</name>
</gene>
<evidence type="ECO:0000313" key="2">
    <source>
        <dbReference type="EMBL" id="MFC0082371.1"/>
    </source>
</evidence>
<sequence>MVGERSDRPFDVVVAGASGYVGGLVAAELAAASQDRLRVALAGRRPDRLAAVAEATPGATGWARLRFDAQDPRSCRAVAEQARVVVTTVGPYQRLGFALAEACAESGTDYCDLTGEVLFVRRCVDELHERAVRQGCRLVHACGYDSVPSDLAVLLAASAAQDEGTGALAEAILVARARGGLSGGTIDSYRAQLEALAADPGGWAVVLDPYALSPSRALEPDLGDQPDRWPPRWSDLAGGWVAPFVMAPFNTRIVRRSNALLGHAWGRALRYQEATGGRPGATGLVEAGGLAAAQGLALRAFEQPRIRRLLDRLLPAPGQGPSAAARRAGWFRSVLHARTVTGARYESVVAGTGDPGYAATAVMLTEAALALAEDRDHLPEAAGVLTPATALGWTLVERLRRRGMTLAVTRRG</sequence>